<keyword evidence="4" id="KW-1185">Reference proteome</keyword>
<organism evidence="3 4">
    <name type="scientific">Recurvomyces mirabilis</name>
    <dbReference type="NCBI Taxonomy" id="574656"/>
    <lineage>
        <taxon>Eukaryota</taxon>
        <taxon>Fungi</taxon>
        <taxon>Dikarya</taxon>
        <taxon>Ascomycota</taxon>
        <taxon>Pezizomycotina</taxon>
        <taxon>Dothideomycetes</taxon>
        <taxon>Dothideomycetidae</taxon>
        <taxon>Mycosphaerellales</taxon>
        <taxon>Teratosphaeriaceae</taxon>
        <taxon>Recurvomyces</taxon>
    </lineage>
</organism>
<evidence type="ECO:0000259" key="2">
    <source>
        <dbReference type="Pfam" id="PF14295"/>
    </source>
</evidence>
<evidence type="ECO:0000313" key="3">
    <source>
        <dbReference type="EMBL" id="KAK3670133.1"/>
    </source>
</evidence>
<dbReference type="Proteomes" id="UP001274830">
    <property type="component" value="Unassembled WGS sequence"/>
</dbReference>
<reference evidence="3" key="1">
    <citation type="submission" date="2023-07" db="EMBL/GenBank/DDBJ databases">
        <title>Black Yeasts Isolated from many extreme environments.</title>
        <authorList>
            <person name="Coleine C."/>
            <person name="Stajich J.E."/>
            <person name="Selbmann L."/>
        </authorList>
    </citation>
    <scope>NUCLEOTIDE SEQUENCE</scope>
    <source>
        <strain evidence="3">CCFEE 5485</strain>
    </source>
</reference>
<comment type="caution">
    <text evidence="3">The sequence shown here is derived from an EMBL/GenBank/DDBJ whole genome shotgun (WGS) entry which is preliminary data.</text>
</comment>
<gene>
    <name evidence="3" type="ORF">LTR78_009980</name>
</gene>
<feature type="signal peptide" evidence="1">
    <location>
        <begin position="1"/>
        <end position="21"/>
    </location>
</feature>
<name>A0AAE0WID9_9PEZI</name>
<evidence type="ECO:0000313" key="4">
    <source>
        <dbReference type="Proteomes" id="UP001274830"/>
    </source>
</evidence>
<dbReference type="AlphaFoldDB" id="A0AAE0WID9"/>
<dbReference type="Gene3D" id="3.50.4.10">
    <property type="entry name" value="Hepatocyte Growth Factor"/>
    <property type="match status" value="1"/>
</dbReference>
<dbReference type="InterPro" id="IPR003609">
    <property type="entry name" value="Pan_app"/>
</dbReference>
<keyword evidence="1" id="KW-0732">Signal</keyword>
<feature type="domain" description="Apple" evidence="2">
    <location>
        <begin position="67"/>
        <end position="100"/>
    </location>
</feature>
<evidence type="ECO:0000256" key="1">
    <source>
        <dbReference type="SAM" id="SignalP"/>
    </source>
</evidence>
<proteinExistence type="predicted"/>
<dbReference type="EMBL" id="JAUTXT010000062">
    <property type="protein sequence ID" value="KAK3670133.1"/>
    <property type="molecule type" value="Genomic_DNA"/>
</dbReference>
<sequence>MASAWSIIALLSVAYFRFAEASSSQFVCPSGDGQTFTDDGGTQYVLHCSSDSSSAGNLGTTSATAGATDCLTACDANTQCTGYTYSGGANGVGAGTCYLKKGYQTLRSGASGVITFLNPRTAIQPPYYGPQYTCPTHNNTLVTDQFGLQYIILCGSNTNYGNYQSISTAIGFDDCFSSCSNHSAYPTVQGPGGCDAFVYFGAANGVGSGACQLISGAAPIIQGGTSNQNTLVAAILFVSYSGPAPTATASSVTFPPASSAAGGASSVIGPVVTQIVTATATTIVPLLPAVTYTVTYTTSR</sequence>
<dbReference type="Pfam" id="PF14295">
    <property type="entry name" value="PAN_4"/>
    <property type="match status" value="1"/>
</dbReference>
<feature type="chain" id="PRO_5042053884" description="Apple domain-containing protein" evidence="1">
    <location>
        <begin position="22"/>
        <end position="300"/>
    </location>
</feature>
<accession>A0AAE0WID9</accession>
<protein>
    <recommendedName>
        <fullName evidence="2">Apple domain-containing protein</fullName>
    </recommendedName>
</protein>